<keyword evidence="1" id="KW-0175">Coiled coil</keyword>
<gene>
    <name evidence="2" type="ORF">GCM10023331_26320</name>
</gene>
<dbReference type="EMBL" id="BAABJX010000038">
    <property type="protein sequence ID" value="GAA4839852.1"/>
    <property type="molecule type" value="Genomic_DNA"/>
</dbReference>
<keyword evidence="3" id="KW-1185">Reference proteome</keyword>
<sequence>MTITEKNEALQALGDAHVWAFKYPLEETKKQIHQCKKLSTPLRQALMLLELAEEKIREHNSKVKRKISRLEKMSSQK</sequence>
<organism evidence="2 3">
    <name type="scientific">Algivirga pacifica</name>
    <dbReference type="NCBI Taxonomy" id="1162670"/>
    <lineage>
        <taxon>Bacteria</taxon>
        <taxon>Pseudomonadati</taxon>
        <taxon>Bacteroidota</taxon>
        <taxon>Cytophagia</taxon>
        <taxon>Cytophagales</taxon>
        <taxon>Flammeovirgaceae</taxon>
        <taxon>Algivirga</taxon>
    </lineage>
</organism>
<evidence type="ECO:0000313" key="3">
    <source>
        <dbReference type="Proteomes" id="UP001500298"/>
    </source>
</evidence>
<dbReference type="Proteomes" id="UP001500298">
    <property type="component" value="Unassembled WGS sequence"/>
</dbReference>
<dbReference type="RefSeq" id="WP_345372525.1">
    <property type="nucleotide sequence ID" value="NZ_BAABJX010000038.1"/>
</dbReference>
<protein>
    <submittedName>
        <fullName evidence="2">Uncharacterized protein</fullName>
    </submittedName>
</protein>
<evidence type="ECO:0000256" key="1">
    <source>
        <dbReference type="SAM" id="Coils"/>
    </source>
</evidence>
<proteinExistence type="predicted"/>
<comment type="caution">
    <text evidence="2">The sequence shown here is derived from an EMBL/GenBank/DDBJ whole genome shotgun (WGS) entry which is preliminary data.</text>
</comment>
<name>A0ABP9DCF2_9BACT</name>
<accession>A0ABP9DCF2</accession>
<reference evidence="3" key="1">
    <citation type="journal article" date="2019" name="Int. J. Syst. Evol. Microbiol.">
        <title>The Global Catalogue of Microorganisms (GCM) 10K type strain sequencing project: providing services to taxonomists for standard genome sequencing and annotation.</title>
        <authorList>
            <consortium name="The Broad Institute Genomics Platform"/>
            <consortium name="The Broad Institute Genome Sequencing Center for Infectious Disease"/>
            <person name="Wu L."/>
            <person name="Ma J."/>
        </authorList>
    </citation>
    <scope>NUCLEOTIDE SEQUENCE [LARGE SCALE GENOMIC DNA]</scope>
    <source>
        <strain evidence="3">JCM 18326</strain>
    </source>
</reference>
<evidence type="ECO:0000313" key="2">
    <source>
        <dbReference type="EMBL" id="GAA4839852.1"/>
    </source>
</evidence>
<feature type="coiled-coil region" evidence="1">
    <location>
        <begin position="42"/>
        <end position="69"/>
    </location>
</feature>